<evidence type="ECO:0000313" key="1">
    <source>
        <dbReference type="EMBL" id="JAD99261.1"/>
    </source>
</evidence>
<name>A0A0A9EGQ1_ARUDO</name>
<protein>
    <submittedName>
        <fullName evidence="1">Uncharacterized protein</fullName>
    </submittedName>
</protein>
<dbReference type="AlphaFoldDB" id="A0A0A9EGQ1"/>
<dbReference type="EMBL" id="GBRH01198634">
    <property type="protein sequence ID" value="JAD99261.1"/>
    <property type="molecule type" value="Transcribed_RNA"/>
</dbReference>
<reference evidence="1" key="1">
    <citation type="submission" date="2014-09" db="EMBL/GenBank/DDBJ databases">
        <authorList>
            <person name="Magalhaes I.L.F."/>
            <person name="Oliveira U."/>
            <person name="Santos F.R."/>
            <person name="Vidigal T.H.D.A."/>
            <person name="Brescovit A.D."/>
            <person name="Santos A.J."/>
        </authorList>
    </citation>
    <scope>NUCLEOTIDE SEQUENCE</scope>
    <source>
        <tissue evidence="1">Shoot tissue taken approximately 20 cm above the soil surface</tissue>
    </source>
</reference>
<proteinExistence type="predicted"/>
<reference evidence="1" key="2">
    <citation type="journal article" date="2015" name="Data Brief">
        <title>Shoot transcriptome of the giant reed, Arundo donax.</title>
        <authorList>
            <person name="Barrero R.A."/>
            <person name="Guerrero F.D."/>
            <person name="Moolhuijzen P."/>
            <person name="Goolsby J.A."/>
            <person name="Tidwell J."/>
            <person name="Bellgard S.E."/>
            <person name="Bellgard M.I."/>
        </authorList>
    </citation>
    <scope>NUCLEOTIDE SEQUENCE</scope>
    <source>
        <tissue evidence="1">Shoot tissue taken approximately 20 cm above the soil surface</tissue>
    </source>
</reference>
<organism evidence="1">
    <name type="scientific">Arundo donax</name>
    <name type="common">Giant reed</name>
    <name type="synonym">Donax arundinaceus</name>
    <dbReference type="NCBI Taxonomy" id="35708"/>
    <lineage>
        <taxon>Eukaryota</taxon>
        <taxon>Viridiplantae</taxon>
        <taxon>Streptophyta</taxon>
        <taxon>Embryophyta</taxon>
        <taxon>Tracheophyta</taxon>
        <taxon>Spermatophyta</taxon>
        <taxon>Magnoliopsida</taxon>
        <taxon>Liliopsida</taxon>
        <taxon>Poales</taxon>
        <taxon>Poaceae</taxon>
        <taxon>PACMAD clade</taxon>
        <taxon>Arundinoideae</taxon>
        <taxon>Arundineae</taxon>
        <taxon>Arundo</taxon>
    </lineage>
</organism>
<accession>A0A0A9EGQ1</accession>
<sequence length="43" mass="4809">MLGIIYSVIIIFCLHKEFYMSDSACLFSSSTNIPEVLHTGRGN</sequence>